<feature type="repeat" description="WD" evidence="6">
    <location>
        <begin position="134"/>
        <end position="176"/>
    </location>
</feature>
<sequence>SQIHSLPLLMSPFRWVKACIESHGHPLYTCAFNPYTLPVFRPHLAVAGINQVSIYEIGDENKICPKITFNDPSLSTFEDYSGEGIRAAGARTNRIYALNWLYDDRNEQLMLVFGGENAVIRVVNVSTGKEVMIHSGHGNVVNEIRVHPTKFTVYASASKDMTVRIWSSRSPIALAVIAGFDGHRDQILSCDWSSCGGYIASGSMDHTVRLWKITDEVQSRIDMTSFREYVYRGNDLRLHNLEETCYASDQSAFTGDLHTNYVDCVRFFDQFMITKSSENVLMISKFGDFSDGVAGSGGSNDTMKETSITQLAQLHIPNGDTWFLKFDIDPKKEWLLCGVRTGEIHAWHLSPSHLPSTEPDCTIECSNLTPTRTIRQITFEPHGRLIACVSDDATVTIVSSHSSG</sequence>
<dbReference type="InterPro" id="IPR015943">
    <property type="entry name" value="WD40/YVTN_repeat-like_dom_sf"/>
</dbReference>
<evidence type="ECO:0000313" key="7">
    <source>
        <dbReference type="EMBL" id="GMS96208.1"/>
    </source>
</evidence>
<dbReference type="PROSITE" id="PS50294">
    <property type="entry name" value="WD_REPEATS_REGION"/>
    <property type="match status" value="2"/>
</dbReference>
<evidence type="ECO:0000256" key="5">
    <source>
        <dbReference type="ARBA" id="ARBA00023163"/>
    </source>
</evidence>
<evidence type="ECO:0000256" key="2">
    <source>
        <dbReference type="ARBA" id="ARBA00022574"/>
    </source>
</evidence>
<comment type="similarity">
    <text evidence="1">Belongs to the WD repeat ESC family.</text>
</comment>
<gene>
    <name evidence="7" type="ORF">PENTCL1PPCAC_18383</name>
</gene>
<feature type="repeat" description="WD" evidence="6">
    <location>
        <begin position="180"/>
        <end position="221"/>
    </location>
</feature>
<dbReference type="SMART" id="SM00320">
    <property type="entry name" value="WD40"/>
    <property type="match status" value="4"/>
</dbReference>
<keyword evidence="4" id="KW-0805">Transcription regulation</keyword>
<keyword evidence="5" id="KW-0804">Transcription</keyword>
<evidence type="ECO:0000256" key="3">
    <source>
        <dbReference type="ARBA" id="ARBA00022737"/>
    </source>
</evidence>
<dbReference type="Proteomes" id="UP001432027">
    <property type="component" value="Unassembled WGS sequence"/>
</dbReference>
<accession>A0AAV5TP52</accession>
<protein>
    <recommendedName>
        <fullName evidence="9">WD40 domain-containing protein</fullName>
    </recommendedName>
</protein>
<evidence type="ECO:0008006" key="9">
    <source>
        <dbReference type="Google" id="ProtNLM"/>
    </source>
</evidence>
<dbReference type="PROSITE" id="PS50082">
    <property type="entry name" value="WD_REPEATS_2"/>
    <property type="match status" value="2"/>
</dbReference>
<dbReference type="EMBL" id="BTSX01000004">
    <property type="protein sequence ID" value="GMS96208.1"/>
    <property type="molecule type" value="Genomic_DNA"/>
</dbReference>
<dbReference type="InterPro" id="IPR001680">
    <property type="entry name" value="WD40_rpt"/>
</dbReference>
<dbReference type="InterPro" id="IPR036322">
    <property type="entry name" value="WD40_repeat_dom_sf"/>
</dbReference>
<name>A0AAV5TP52_9BILA</name>
<proteinExistence type="inferred from homology"/>
<dbReference type="InterPro" id="IPR051243">
    <property type="entry name" value="PcG_WD-repeat"/>
</dbReference>
<dbReference type="Pfam" id="PF00400">
    <property type="entry name" value="WD40"/>
    <property type="match status" value="2"/>
</dbReference>
<keyword evidence="2 6" id="KW-0853">WD repeat</keyword>
<feature type="non-terminal residue" evidence="7">
    <location>
        <position position="1"/>
    </location>
</feature>
<dbReference type="Gene3D" id="2.130.10.10">
    <property type="entry name" value="YVTN repeat-like/Quinoprotein amine dehydrogenase"/>
    <property type="match status" value="1"/>
</dbReference>
<keyword evidence="8" id="KW-1185">Reference proteome</keyword>
<evidence type="ECO:0000256" key="1">
    <source>
        <dbReference type="ARBA" id="ARBA00008075"/>
    </source>
</evidence>
<evidence type="ECO:0000313" key="8">
    <source>
        <dbReference type="Proteomes" id="UP001432027"/>
    </source>
</evidence>
<keyword evidence="3" id="KW-0677">Repeat</keyword>
<organism evidence="7 8">
    <name type="scientific">Pristionchus entomophagus</name>
    <dbReference type="NCBI Taxonomy" id="358040"/>
    <lineage>
        <taxon>Eukaryota</taxon>
        <taxon>Metazoa</taxon>
        <taxon>Ecdysozoa</taxon>
        <taxon>Nematoda</taxon>
        <taxon>Chromadorea</taxon>
        <taxon>Rhabditida</taxon>
        <taxon>Rhabditina</taxon>
        <taxon>Diplogasteromorpha</taxon>
        <taxon>Diplogasteroidea</taxon>
        <taxon>Neodiplogasteridae</taxon>
        <taxon>Pristionchus</taxon>
    </lineage>
</organism>
<reference evidence="7" key="1">
    <citation type="submission" date="2023-10" db="EMBL/GenBank/DDBJ databases">
        <title>Genome assembly of Pristionchus species.</title>
        <authorList>
            <person name="Yoshida K."/>
            <person name="Sommer R.J."/>
        </authorList>
    </citation>
    <scope>NUCLEOTIDE SEQUENCE</scope>
    <source>
        <strain evidence="7">RS0144</strain>
    </source>
</reference>
<evidence type="ECO:0000256" key="6">
    <source>
        <dbReference type="PROSITE-ProRule" id="PRU00221"/>
    </source>
</evidence>
<dbReference type="SUPFAM" id="SSF50978">
    <property type="entry name" value="WD40 repeat-like"/>
    <property type="match status" value="1"/>
</dbReference>
<evidence type="ECO:0000256" key="4">
    <source>
        <dbReference type="ARBA" id="ARBA00023015"/>
    </source>
</evidence>
<dbReference type="PANTHER" id="PTHR10253">
    <property type="entry name" value="POLYCOMB PROTEIN"/>
    <property type="match status" value="1"/>
</dbReference>
<dbReference type="AlphaFoldDB" id="A0AAV5TP52"/>
<comment type="caution">
    <text evidence="7">The sequence shown here is derived from an EMBL/GenBank/DDBJ whole genome shotgun (WGS) entry which is preliminary data.</text>
</comment>